<gene>
    <name evidence="4" type="ORF">BC624_11186</name>
    <name evidence="5" type="ORF">SAMN05443373_11386</name>
</gene>
<dbReference type="OrthoDB" id="9805017at2"/>
<reference evidence="4 7" key="3">
    <citation type="submission" date="2018-03" db="EMBL/GenBank/DDBJ databases">
        <title>Genomic Encyclopedia of Archaeal and Bacterial Type Strains, Phase II (KMG-II): from individual species to whole genera.</title>
        <authorList>
            <person name="Goeker M."/>
        </authorList>
    </citation>
    <scope>NUCLEOTIDE SEQUENCE [LARGE SCALE GENOMIC DNA]</scope>
    <source>
        <strain evidence="4 7">DSM 17797</strain>
    </source>
</reference>
<proteinExistence type="predicted"/>
<dbReference type="InterPro" id="IPR025667">
    <property type="entry name" value="SprB_repeat"/>
</dbReference>
<dbReference type="SUPFAM" id="SSF49373">
    <property type="entry name" value="Invasin/intimin cell-adhesion fragments"/>
    <property type="match status" value="1"/>
</dbReference>
<dbReference type="NCBIfam" id="TIGR04183">
    <property type="entry name" value="Por_Secre_tail"/>
    <property type="match status" value="1"/>
</dbReference>
<organism evidence="5 6">
    <name type="scientific">Flavobacterium granuli</name>
    <dbReference type="NCBI Taxonomy" id="280093"/>
    <lineage>
        <taxon>Bacteria</taxon>
        <taxon>Pseudomonadati</taxon>
        <taxon>Bacteroidota</taxon>
        <taxon>Flavobacteriia</taxon>
        <taxon>Flavobacteriales</taxon>
        <taxon>Flavobacteriaceae</taxon>
        <taxon>Flavobacterium</taxon>
    </lineage>
</organism>
<evidence type="ECO:0000313" key="4">
    <source>
        <dbReference type="EMBL" id="PRZ20710.1"/>
    </source>
</evidence>
<evidence type="ECO:0000313" key="7">
    <source>
        <dbReference type="Proteomes" id="UP000237771"/>
    </source>
</evidence>
<feature type="domain" description="PKD/Chitinase" evidence="3">
    <location>
        <begin position="508"/>
        <end position="579"/>
    </location>
</feature>
<reference evidence="6" key="2">
    <citation type="submission" date="2016-11" db="EMBL/GenBank/DDBJ databases">
        <authorList>
            <person name="Varghese N."/>
            <person name="Submissions S."/>
        </authorList>
    </citation>
    <scope>NUCLEOTIDE SEQUENCE [LARGE SCALE GENOMIC DNA]</scope>
    <source>
        <strain evidence="6">DSM 19729</strain>
    </source>
</reference>
<evidence type="ECO:0000313" key="5">
    <source>
        <dbReference type="EMBL" id="SHH46248.1"/>
    </source>
</evidence>
<dbReference type="Gene3D" id="2.60.40.740">
    <property type="match status" value="6"/>
</dbReference>
<evidence type="ECO:0000259" key="3">
    <source>
        <dbReference type="SMART" id="SM00089"/>
    </source>
</evidence>
<name>A0A1M5T6D8_9FLAO</name>
<dbReference type="STRING" id="280093.SAMN05443373_11386"/>
<dbReference type="InterPro" id="IPR026444">
    <property type="entry name" value="Secre_tail"/>
</dbReference>
<dbReference type="InterPro" id="IPR013783">
    <property type="entry name" value="Ig-like_fold"/>
</dbReference>
<reference evidence="5" key="1">
    <citation type="submission" date="2016-11" db="EMBL/GenBank/DDBJ databases">
        <authorList>
            <person name="Jaros S."/>
            <person name="Januszkiewicz K."/>
            <person name="Wedrychowicz H."/>
        </authorList>
    </citation>
    <scope>NUCLEOTIDE SEQUENCE [LARGE SCALE GENOMIC DNA]</scope>
    <source>
        <strain evidence="5">DSM 19729</strain>
    </source>
</reference>
<feature type="domain" description="PKD/Chitinase" evidence="3">
    <location>
        <begin position="585"/>
        <end position="654"/>
    </location>
</feature>
<dbReference type="RefSeq" id="WP_072945644.1">
    <property type="nucleotide sequence ID" value="NZ_FQWO01000013.1"/>
</dbReference>
<evidence type="ECO:0000313" key="6">
    <source>
        <dbReference type="Proteomes" id="UP000184384"/>
    </source>
</evidence>
<dbReference type="InterPro" id="IPR008964">
    <property type="entry name" value="Invasin/intimin_cell_adhesion"/>
</dbReference>
<feature type="domain" description="PKD/Chitinase" evidence="3">
    <location>
        <begin position="276"/>
        <end position="346"/>
    </location>
</feature>
<dbReference type="Pfam" id="PF18676">
    <property type="entry name" value="MBG_2"/>
    <property type="match status" value="5"/>
</dbReference>
<dbReference type="InterPro" id="IPR041286">
    <property type="entry name" value="MBG_2"/>
</dbReference>
<sequence>MKKKLLLVLIWFLSLGYVWAQSTETFETESVGSTSFTDSGKVFNITSQAPAIFDVFLYSGGGWNGTSIDNRFIDNTGATYFNTPVQFTISANGGSAFTLNSLYLFLAKSDLGLNVSGTLTITGKLGGAVQFTAAASSPFNTSMGVNNGFTLINMVNFGGANNSNTSIDQFVITTTGNIAYVSLDAMKWQCPSVTVTPVAQTNIACKDNATGTATVSASGGNGFVYDWTPGNPAGDGTATAIGLSAGTWTCTVTNSCGLSSATSFTITQPTQLVASASAQTNIACNGGSNGSATVSATGGTPAYTYSWAPSGGTAATATGLTAGTYTVTVTDANGCEAMQSFTITQPIQLVASASAQTNIACNGGSNGSATVSATGGTPAYTYSWAPSGGTAAKATGLTAGTYTVTVTDANGCEAMQSFTITQPTQLVASASEQTNIACNGGSNGSATVSATGGAPAYTYSWAPSGGTGATASGLAAGTYSVTVTDANSCTTTQSFTLTEPAILVASAGSQTNVSCNNGSNGSATVNATGGTGTYTYSWSPSGGTAATASGLAAGTYIVTVTDANSCTTTQSFTLTEPASLVANPVAHTNVSCFGGTNGSATVSATGGTGTYTYAWAPSGGTAATASGLAAGTYTVTVTDANSCTTTQSFTLTEPSVLVASAGSQTNVSCNGGSNGSATVNATGGAGGYTYSWWPSGGTAATASGLIAGTYTVTVTDANGCTATTNYTITQPAALNFTTTTFPGYDFNTLYSQNIDVIGGTGVKIFTVTTGDLPSGFILSPFGTITGTSTQIADSNFTVTVTDGNSCTASYDFTLKLNQIPITVTATASQIKVYGDNDPDFSYTVTPNLLPGDGFTGTLSRAPGQNIGSYAINVGSLSAGSKYLMTFVSKDFSITAKPITVTATAKSKTYGDADPALTYTVTPALVTGDSFSGGLSRATGESVGTHAINQGTLALNGNYTLNYTGSNLTIAKKTIAVTATVKNKTYGDADPALTYTFAPALVTGDSFTGSLSRAIGENVGTYVINQGTLALSGNYTLNYTTANLTIGKKSVAVTAAAKNKNYSDADPALTYTFTPALVTGDSFSGNLSRTIGENVGTYAINQGTLVLSGNYTLNYTTASLTIGKKTVTVTATSQTKVYGTADPVFTYSVLPTLVSVDLFTGVLTRAAGENVGTYAIGKGSLSAGANYTITYVDASFSITKANQLITWNQTLGLGCDGETTATLTATSSSGLTVSYTSSNVNIATVSNSLLTFKNYGSATITASQVGNNNYNAAPVVVLPIVDSQPNLIRKQFENILFFDNSSKSFKSYTWYKNGVLVPSQTNQYFKENGVLNGTYYAVATRLDGTFITTCPLTLSPTVEEEYIKLVPNPVKPNANYELLTNISSSKLQNARVEVYSVGGLLMENKTTSQSTVTLKAPAVEGIYIVKMTLANGKYFTKNILVKN</sequence>
<protein>
    <submittedName>
        <fullName evidence="5">Por secretion system C-terminal sorting domain-containing protein</fullName>
    </submittedName>
    <submittedName>
        <fullName evidence="4">Secreted protein (Por secretion system target)</fullName>
    </submittedName>
</protein>
<dbReference type="Pfam" id="PF13573">
    <property type="entry name" value="SprB"/>
    <property type="match status" value="7"/>
</dbReference>
<keyword evidence="7" id="KW-1185">Reference proteome</keyword>
<feature type="domain" description="PKD/Chitinase" evidence="3">
    <location>
        <begin position="661"/>
        <end position="731"/>
    </location>
</feature>
<evidence type="ECO:0000256" key="2">
    <source>
        <dbReference type="SAM" id="SignalP"/>
    </source>
</evidence>
<dbReference type="Proteomes" id="UP000237771">
    <property type="component" value="Unassembled WGS sequence"/>
</dbReference>
<dbReference type="Proteomes" id="UP000184384">
    <property type="component" value="Unassembled WGS sequence"/>
</dbReference>
<dbReference type="InterPro" id="IPR022409">
    <property type="entry name" value="PKD/Chitinase_dom"/>
</dbReference>
<accession>A0A1M5T6D8</accession>
<evidence type="ECO:0000256" key="1">
    <source>
        <dbReference type="ARBA" id="ARBA00022729"/>
    </source>
</evidence>
<dbReference type="Gene3D" id="2.60.40.10">
    <property type="entry name" value="Immunoglobulins"/>
    <property type="match status" value="1"/>
</dbReference>
<dbReference type="SMART" id="SM00089">
    <property type="entry name" value="PKD"/>
    <property type="match status" value="6"/>
</dbReference>
<keyword evidence="1 2" id="KW-0732">Signal</keyword>
<dbReference type="EMBL" id="FQWO01000013">
    <property type="protein sequence ID" value="SHH46248.1"/>
    <property type="molecule type" value="Genomic_DNA"/>
</dbReference>
<feature type="signal peptide" evidence="2">
    <location>
        <begin position="1"/>
        <end position="20"/>
    </location>
</feature>
<feature type="domain" description="PKD/Chitinase" evidence="3">
    <location>
        <begin position="430"/>
        <end position="502"/>
    </location>
</feature>
<feature type="domain" description="PKD/Chitinase" evidence="3">
    <location>
        <begin position="353"/>
        <end position="423"/>
    </location>
</feature>
<dbReference type="Gene3D" id="2.60.40.1080">
    <property type="match status" value="1"/>
</dbReference>
<feature type="chain" id="PRO_5012883828" evidence="2">
    <location>
        <begin position="21"/>
        <end position="1442"/>
    </location>
</feature>
<dbReference type="EMBL" id="PVUB01000011">
    <property type="protein sequence ID" value="PRZ20710.1"/>
    <property type="molecule type" value="Genomic_DNA"/>
</dbReference>
<dbReference type="Pfam" id="PF05345">
    <property type="entry name" value="He_PIG"/>
    <property type="match status" value="1"/>
</dbReference>